<evidence type="ECO:0000259" key="1">
    <source>
        <dbReference type="Pfam" id="PF22936"/>
    </source>
</evidence>
<comment type="caution">
    <text evidence="2">The sequence shown here is derived from an EMBL/GenBank/DDBJ whole genome shotgun (WGS) entry which is preliminary data.</text>
</comment>
<dbReference type="Pfam" id="PF22936">
    <property type="entry name" value="Pol_BBD"/>
    <property type="match status" value="1"/>
</dbReference>
<protein>
    <recommendedName>
        <fullName evidence="1">Retrovirus-related Pol polyprotein from transposon TNT 1-94-like beta-barrel domain-containing protein</fullName>
    </recommendedName>
</protein>
<dbReference type="PANTHER" id="PTHR47592:SF29">
    <property type="entry name" value="ZINC FINGER, CCHC-TYPE"/>
    <property type="match status" value="1"/>
</dbReference>
<dbReference type="Proteomes" id="UP001151760">
    <property type="component" value="Unassembled WGS sequence"/>
</dbReference>
<sequence>MAKEDALLAFQHECGDSLEAKYMAEDASSKKFLVSNFTNYKMTDSRPVIEQYNELLGILGRFTQHKMNMDEAIQVSCIIDKLSPSWKDFKHTLKHQKEELTLVELGSHLCIEESLTMYNDNKGKCKHQDTKADPNKKSKMTCWKYGKPGHLKKECKDGKVCNKANGSGTNGSVDGSTNTLKGATVYVCKDRCLFKTYKSLNDGFIIHMGNESTTLVHGRGCVDLRFSFGKIVSLFNVFHVPNIRKNLVSSTLCFGFPCSEDNAPRRITSHQSSTPAYRQKLAARPQPVVLECSTGGYPLHITTMSLIAKASTMWYPGQIESYQGHWASARRHRRGSAIILGLLESRFSDWVEKEEKRILLQQVDKAEAVLWPALQFCFYPHT</sequence>
<evidence type="ECO:0000313" key="2">
    <source>
        <dbReference type="EMBL" id="GJS91556.1"/>
    </source>
</evidence>
<reference evidence="2" key="2">
    <citation type="submission" date="2022-01" db="EMBL/GenBank/DDBJ databases">
        <authorList>
            <person name="Yamashiro T."/>
            <person name="Shiraishi A."/>
            <person name="Satake H."/>
            <person name="Nakayama K."/>
        </authorList>
    </citation>
    <scope>NUCLEOTIDE SEQUENCE</scope>
</reference>
<accession>A0ABQ4ZQ07</accession>
<reference evidence="2" key="1">
    <citation type="journal article" date="2022" name="Int. J. Mol. Sci.">
        <title>Draft Genome of Tanacetum Coccineum: Genomic Comparison of Closely Related Tanacetum-Family Plants.</title>
        <authorList>
            <person name="Yamashiro T."/>
            <person name="Shiraishi A."/>
            <person name="Nakayama K."/>
            <person name="Satake H."/>
        </authorList>
    </citation>
    <scope>NUCLEOTIDE SEQUENCE</scope>
</reference>
<gene>
    <name evidence="2" type="ORF">Tco_0774192</name>
</gene>
<dbReference type="InterPro" id="IPR054722">
    <property type="entry name" value="PolX-like_BBD"/>
</dbReference>
<name>A0ABQ4ZQ07_9ASTR</name>
<evidence type="ECO:0000313" key="3">
    <source>
        <dbReference type="Proteomes" id="UP001151760"/>
    </source>
</evidence>
<keyword evidence="3" id="KW-1185">Reference proteome</keyword>
<dbReference type="Pfam" id="PF14223">
    <property type="entry name" value="Retrotran_gag_2"/>
    <property type="match status" value="1"/>
</dbReference>
<proteinExistence type="predicted"/>
<dbReference type="EMBL" id="BQNB010011515">
    <property type="protein sequence ID" value="GJS91556.1"/>
    <property type="molecule type" value="Genomic_DNA"/>
</dbReference>
<organism evidence="2 3">
    <name type="scientific">Tanacetum coccineum</name>
    <dbReference type="NCBI Taxonomy" id="301880"/>
    <lineage>
        <taxon>Eukaryota</taxon>
        <taxon>Viridiplantae</taxon>
        <taxon>Streptophyta</taxon>
        <taxon>Embryophyta</taxon>
        <taxon>Tracheophyta</taxon>
        <taxon>Spermatophyta</taxon>
        <taxon>Magnoliopsida</taxon>
        <taxon>eudicotyledons</taxon>
        <taxon>Gunneridae</taxon>
        <taxon>Pentapetalae</taxon>
        <taxon>asterids</taxon>
        <taxon>campanulids</taxon>
        <taxon>Asterales</taxon>
        <taxon>Asteraceae</taxon>
        <taxon>Asteroideae</taxon>
        <taxon>Anthemideae</taxon>
        <taxon>Anthemidinae</taxon>
        <taxon>Tanacetum</taxon>
    </lineage>
</organism>
<feature type="domain" description="Retrovirus-related Pol polyprotein from transposon TNT 1-94-like beta-barrel" evidence="1">
    <location>
        <begin position="182"/>
        <end position="250"/>
    </location>
</feature>
<dbReference type="PANTHER" id="PTHR47592">
    <property type="entry name" value="PBF68 PROTEIN"/>
    <property type="match status" value="1"/>
</dbReference>